<feature type="compositionally biased region" description="Low complexity" evidence="1">
    <location>
        <begin position="70"/>
        <end position="83"/>
    </location>
</feature>
<evidence type="ECO:0000313" key="2">
    <source>
        <dbReference type="EMBL" id="KAL0569762.1"/>
    </source>
</evidence>
<evidence type="ECO:0008006" key="4">
    <source>
        <dbReference type="Google" id="ProtNLM"/>
    </source>
</evidence>
<protein>
    <recommendedName>
        <fullName evidence="4">2OGFeDO JBP1/TET oxygenase domain-containing protein</fullName>
    </recommendedName>
</protein>
<feature type="region of interest" description="Disordered" evidence="1">
    <location>
        <begin position="56"/>
        <end position="131"/>
    </location>
</feature>
<evidence type="ECO:0000313" key="3">
    <source>
        <dbReference type="Proteomes" id="UP001465976"/>
    </source>
</evidence>
<accession>A0ABR3F3I0</accession>
<feature type="compositionally biased region" description="Basic residues" evidence="1">
    <location>
        <begin position="102"/>
        <end position="118"/>
    </location>
</feature>
<dbReference type="EMBL" id="JBAHYK010001057">
    <property type="protein sequence ID" value="KAL0569762.1"/>
    <property type="molecule type" value="Genomic_DNA"/>
</dbReference>
<sequence length="449" mass="50413">MSAQVTRSNKEFSPYVMRGEDLQVPLVSVQDLLNRTVSGRGVREDDEEDEKPILLHAASKDEQQATAPDITPLDTLSSPLPLRRSPRIPRPVYAFDSSLNAKQRKKLKSRIRYRANRRERRETEQEERGSALKADVCNSAEGMDGARLPYDPNVYTLAEMLGIPGMTKVACSNIRETRHLKVGDEHRIGVLMGWPDDEWPQVMEGVGIAQRRAHSSLRYTQKMCSGRRGKFPAISFGMSYGGGQTQPMMLAHSDHNTHILEEFRSDPNVQRVVRSQEYAMQAHFSKLHALYTRVLDRLIADEELGLSRNFPRTCFAAATLNAGRTVTLKHVDHLNLFCGMCAVFNIGDFDPRVGGHLVLWDLGLIIEFPPGCTILFPSALLAHSNIPIGLGESRASLTQFTAAGLFRWVHNGGMSNADYWEAASVRQRKAWLQHREKLPDMGLDMLPVD</sequence>
<gene>
    <name evidence="2" type="ORF">V5O48_012205</name>
</gene>
<name>A0ABR3F3I0_9AGAR</name>
<proteinExistence type="predicted"/>
<comment type="caution">
    <text evidence="2">The sequence shown here is derived from an EMBL/GenBank/DDBJ whole genome shotgun (WGS) entry which is preliminary data.</text>
</comment>
<evidence type="ECO:0000256" key="1">
    <source>
        <dbReference type="SAM" id="MobiDB-lite"/>
    </source>
</evidence>
<reference evidence="2 3" key="1">
    <citation type="submission" date="2024-02" db="EMBL/GenBank/DDBJ databases">
        <title>A draft genome for the cacao thread blight pathogen Marasmius crinis-equi.</title>
        <authorList>
            <person name="Cohen S.P."/>
            <person name="Baruah I.K."/>
            <person name="Amoako-Attah I."/>
            <person name="Bukari Y."/>
            <person name="Meinhardt L.W."/>
            <person name="Bailey B.A."/>
        </authorList>
    </citation>
    <scope>NUCLEOTIDE SEQUENCE [LARGE SCALE GENOMIC DNA]</scope>
    <source>
        <strain evidence="2 3">GH-76</strain>
    </source>
</reference>
<keyword evidence="3" id="KW-1185">Reference proteome</keyword>
<organism evidence="2 3">
    <name type="scientific">Marasmius crinis-equi</name>
    <dbReference type="NCBI Taxonomy" id="585013"/>
    <lineage>
        <taxon>Eukaryota</taxon>
        <taxon>Fungi</taxon>
        <taxon>Dikarya</taxon>
        <taxon>Basidiomycota</taxon>
        <taxon>Agaricomycotina</taxon>
        <taxon>Agaricomycetes</taxon>
        <taxon>Agaricomycetidae</taxon>
        <taxon>Agaricales</taxon>
        <taxon>Marasmiineae</taxon>
        <taxon>Marasmiaceae</taxon>
        <taxon>Marasmius</taxon>
    </lineage>
</organism>
<dbReference type="Gene3D" id="3.60.130.30">
    <property type="match status" value="1"/>
</dbReference>
<dbReference type="Proteomes" id="UP001465976">
    <property type="component" value="Unassembled WGS sequence"/>
</dbReference>
<feature type="compositionally biased region" description="Basic and acidic residues" evidence="1">
    <location>
        <begin position="119"/>
        <end position="130"/>
    </location>
</feature>